<feature type="compositionally biased region" description="Polar residues" evidence="1">
    <location>
        <begin position="419"/>
        <end position="436"/>
    </location>
</feature>
<evidence type="ECO:0000313" key="2">
    <source>
        <dbReference type="EMBL" id="KAH9596738.1"/>
    </source>
</evidence>
<feature type="region of interest" description="Disordered" evidence="1">
    <location>
        <begin position="684"/>
        <end position="724"/>
    </location>
</feature>
<gene>
    <name evidence="2" type="primary">PIP5K1A</name>
    <name evidence="2" type="ORF">MS3_00002321</name>
</gene>
<protein>
    <submittedName>
        <fullName evidence="2">Phosphatidylinositol 4-phosphate 5-kinase type-1 alpha</fullName>
    </submittedName>
</protein>
<dbReference type="PANTHER" id="PTHR23086">
    <property type="entry name" value="PHOSPHATIDYLINOSITOL-4-PHOSPHATE 5-KINASE"/>
    <property type="match status" value="1"/>
</dbReference>
<evidence type="ECO:0000256" key="1">
    <source>
        <dbReference type="SAM" id="MobiDB-lite"/>
    </source>
</evidence>
<feature type="region of interest" description="Disordered" evidence="1">
    <location>
        <begin position="36"/>
        <end position="80"/>
    </location>
</feature>
<dbReference type="EMBL" id="AMPZ03000001">
    <property type="protein sequence ID" value="KAH9596738.1"/>
    <property type="molecule type" value="Genomic_DNA"/>
</dbReference>
<feature type="compositionally biased region" description="Polar residues" evidence="1">
    <location>
        <begin position="385"/>
        <end position="407"/>
    </location>
</feature>
<keyword evidence="3" id="KW-1185">Reference proteome</keyword>
<dbReference type="CDD" id="cd17301">
    <property type="entry name" value="PIPKc_PIP5KI"/>
    <property type="match status" value="1"/>
</dbReference>
<dbReference type="PROSITE" id="PS51455">
    <property type="entry name" value="PIPK"/>
    <property type="match status" value="1"/>
</dbReference>
<dbReference type="InterPro" id="IPR023610">
    <property type="entry name" value="PInositol-4/5-P-5/4-kinase"/>
</dbReference>
<dbReference type="GO" id="GO:0005886">
    <property type="term" value="C:plasma membrane"/>
    <property type="evidence" value="ECO:0007669"/>
    <property type="project" value="TreeGrafter"/>
</dbReference>
<dbReference type="PANTHER" id="PTHR23086:SF101">
    <property type="entry name" value="LP03320P-RELATED"/>
    <property type="match status" value="1"/>
</dbReference>
<dbReference type="InterPro" id="IPR027484">
    <property type="entry name" value="PInositol-4-P-5-kinase_N"/>
</dbReference>
<dbReference type="AlphaFoldDB" id="A0A6A5DQM4"/>
<reference evidence="2" key="3">
    <citation type="submission" date="2021-06" db="EMBL/GenBank/DDBJ databases">
        <title>Chromosome-level genome assembly for S. haematobium.</title>
        <authorList>
            <person name="Stroehlein A.J."/>
        </authorList>
    </citation>
    <scope>NUCLEOTIDE SEQUENCE</scope>
</reference>
<feature type="compositionally biased region" description="Polar residues" evidence="1">
    <location>
        <begin position="708"/>
        <end position="717"/>
    </location>
</feature>
<reference evidence="2" key="1">
    <citation type="journal article" date="2012" name="Nat. Genet.">
        <title>Whole-genome sequence of Schistosoma haematobium.</title>
        <authorList>
            <person name="Young N.D."/>
            <person name="Jex A.R."/>
            <person name="Li B."/>
            <person name="Liu S."/>
            <person name="Yang L."/>
            <person name="Xiong Z."/>
            <person name="Li Y."/>
            <person name="Cantacessi C."/>
            <person name="Hall R.S."/>
            <person name="Xu X."/>
            <person name="Chen F."/>
            <person name="Wu X."/>
            <person name="Zerlotini A."/>
            <person name="Oliveira G."/>
            <person name="Hofmann A."/>
            <person name="Zhang G."/>
            <person name="Fang X."/>
            <person name="Kang Y."/>
            <person name="Campbell B.E."/>
            <person name="Loukas A."/>
            <person name="Ranganathan S."/>
            <person name="Rollinson D."/>
            <person name="Rinaldi G."/>
            <person name="Brindley P.J."/>
            <person name="Yang H."/>
            <person name="Wang J."/>
            <person name="Wang J."/>
            <person name="Gasser R.B."/>
        </authorList>
    </citation>
    <scope>NUCLEOTIDE SEQUENCE</scope>
</reference>
<dbReference type="GO" id="GO:0005524">
    <property type="term" value="F:ATP binding"/>
    <property type="evidence" value="ECO:0007669"/>
    <property type="project" value="UniProtKB-UniRule"/>
</dbReference>
<feature type="compositionally biased region" description="Low complexity" evidence="1">
    <location>
        <begin position="687"/>
        <end position="699"/>
    </location>
</feature>
<dbReference type="Pfam" id="PF01504">
    <property type="entry name" value="PIP5K"/>
    <property type="match status" value="1"/>
</dbReference>
<feature type="region of interest" description="Disordered" evidence="1">
    <location>
        <begin position="804"/>
        <end position="831"/>
    </location>
</feature>
<dbReference type="SUPFAM" id="SSF56104">
    <property type="entry name" value="SAICAR synthase-like"/>
    <property type="match status" value="1"/>
</dbReference>
<feature type="region of interest" description="Disordered" evidence="1">
    <location>
        <begin position="982"/>
        <end position="1003"/>
    </location>
</feature>
<dbReference type="Proteomes" id="UP000471633">
    <property type="component" value="Unassembled WGS sequence"/>
</dbReference>
<comment type="caution">
    <text evidence="2">The sequence shown here is derived from an EMBL/GenBank/DDBJ whole genome shotgun (WGS) entry which is preliminary data.</text>
</comment>
<dbReference type="GO" id="GO:0046854">
    <property type="term" value="P:phosphatidylinositol phosphate biosynthetic process"/>
    <property type="evidence" value="ECO:0007669"/>
    <property type="project" value="TreeGrafter"/>
</dbReference>
<feature type="compositionally biased region" description="Low complexity" evidence="1">
    <location>
        <begin position="990"/>
        <end position="1003"/>
    </location>
</feature>
<organism evidence="2 3">
    <name type="scientific">Schistosoma haematobium</name>
    <name type="common">Blood fluke</name>
    <dbReference type="NCBI Taxonomy" id="6185"/>
    <lineage>
        <taxon>Eukaryota</taxon>
        <taxon>Metazoa</taxon>
        <taxon>Spiralia</taxon>
        <taxon>Lophotrochozoa</taxon>
        <taxon>Platyhelminthes</taxon>
        <taxon>Trematoda</taxon>
        <taxon>Digenea</taxon>
        <taxon>Strigeidida</taxon>
        <taxon>Schistosomatoidea</taxon>
        <taxon>Schistosomatidae</taxon>
        <taxon>Schistosoma</taxon>
    </lineage>
</organism>
<dbReference type="InterPro" id="IPR027483">
    <property type="entry name" value="PInositol-4-P-4/5-kinase_C_sf"/>
</dbReference>
<dbReference type="GeneID" id="24594908"/>
<dbReference type="SMART" id="SM00330">
    <property type="entry name" value="PIPKc"/>
    <property type="match status" value="1"/>
</dbReference>
<proteinExistence type="predicted"/>
<dbReference type="InterPro" id="IPR002498">
    <property type="entry name" value="PInositol-4-P-4/5-kinase_core"/>
</dbReference>
<name>A0A6A5DQM4_SCHHA</name>
<dbReference type="GO" id="GO:0016308">
    <property type="term" value="F:1-phosphatidylinositol-4-phosphate 5-kinase activity"/>
    <property type="evidence" value="ECO:0007669"/>
    <property type="project" value="TreeGrafter"/>
</dbReference>
<dbReference type="Gene3D" id="3.30.800.10">
    <property type="entry name" value="Phosphatidylinositol Phosphate Kinase II Beta"/>
    <property type="match status" value="1"/>
</dbReference>
<reference evidence="2" key="2">
    <citation type="journal article" date="2019" name="Gigascience">
        <title>High-quality Schistosoma haematobium genome achieved by single-molecule and long-range sequencing.</title>
        <authorList>
            <person name="Stroehlein A.J."/>
            <person name="Korhonen P.K."/>
            <person name="Chong T.M."/>
            <person name="Lim Y.L."/>
            <person name="Chan K.G."/>
            <person name="Webster B."/>
            <person name="Rollinson D."/>
            <person name="Brindley P.J."/>
            <person name="Gasser R.B."/>
            <person name="Young N.D."/>
        </authorList>
    </citation>
    <scope>NUCLEOTIDE SEQUENCE</scope>
</reference>
<dbReference type="CTD" id="8394"/>
<sequence>MFVDEKRIFCQTNIIQNQKLEASDRNFYRDNQIYETDFHVSGPGPPSHTSPTKLALPSTSRNQARDAESRKEKKIGHRRVTEEGTVTYKKKPTSELQGAIQLGIQHHIGSLQQKPDRDLLYGDFNIIDTVNFPREGTKTTQAHPYSDFRFRIYAPVAFRCFRKSYKLDIRDFLNSLCSQSLQELSNPGASGSIFYISQDDEFIIKTVQHKEGEFLQKLLPEYFMNLMQHPRTLLPKYYGLYCYQSGHKNIRFVVMNNLLPSSVRIHEKYDLKGSTYGRQASDAERAKSSPTLKDLDFIENHPDGIWLEAETYDALLKTIERDCLVLKSFRIMDYSLLLGIHNLDQAKRERLAQKHASEKQSTVNEHGDESSDLSPNSIPKIKSNGLVSHISNKSNGNNTDRSTSPSNGVGIGGLIGAVNESSNKTSPSSPNGSQLPTRHAHFTSGVDDEIKTPSDHITNNDEEDKSVFQRGVHKSHSQKRVVAYCTAMESIKASSEPVELESEERELIPSGGIPARDTNGDRLLLYIGVIDILQSYRILKKMEHGFKSLVADGKTISVTHPLYYAQRFQEFIGRTVFKRIQSLDEPNVFGPHTSRFRRYVHMALKQSTSKRLHRPMAAIKTLDDTIDLADKGTTYESVKSTDVSPLYRSDRNSSTQALIYYTSFNNISFTKYDVRCPSEVQSCNGTYSRKSSYSSSPSKQPYAIRSKLGSNSSNITPITKMPNRYRSTGELNRRISTPESSIFTMSSENDQGPITGNNYSRRFKPQSGYRSTALISSFNNNNNQRILHLYDILAADIERTPSQISFSTSSSSDKYSNIADKYTNDSQNNLSSPLNKSSYYDHNLLQIVTNQTKSCGIIQNSHEIPSYQVDTSLFNSQVLPSNIDKNNNSDNNNTLKISDESSDLINNIKKRQSNRLSQIDCASLEKFMNDASSTLSSPIYDPYGMAFKIPSWSSSPSTTAYHRNHHQPYNRRRPLPALITDKQQDCPVPSSRNSIKSSGSISRPVPILSESFIRKRQCRKVN</sequence>
<accession>A0A6A5DQM4</accession>
<feature type="compositionally biased region" description="Low complexity" evidence="1">
    <location>
        <begin position="804"/>
        <end position="816"/>
    </location>
</feature>
<dbReference type="Gene3D" id="3.30.810.10">
    <property type="entry name" value="2-Layer Sandwich"/>
    <property type="match status" value="2"/>
</dbReference>
<dbReference type="RefSeq" id="XP_012798952.2">
    <property type="nucleotide sequence ID" value="XM_012943498.3"/>
</dbReference>
<feature type="region of interest" description="Disordered" evidence="1">
    <location>
        <begin position="351"/>
        <end position="440"/>
    </location>
</feature>
<reference evidence="2" key="4">
    <citation type="journal article" date="2022" name="PLoS Pathog.">
        <title>Chromosome-level genome of Schistosoma haematobium underpins genome-wide explorations of molecular variation.</title>
        <authorList>
            <person name="Stroehlein A.J."/>
            <person name="Korhonen P.K."/>
            <person name="Lee V.V."/>
            <person name="Ralph S.A."/>
            <person name="Mentink-Kane M."/>
            <person name="You H."/>
            <person name="McManus D.P."/>
            <person name="Tchuente L.T."/>
            <person name="Stothard J.R."/>
            <person name="Kaur P."/>
            <person name="Dudchenko O."/>
            <person name="Aiden E.L."/>
            <person name="Yang B."/>
            <person name="Yang H."/>
            <person name="Emery A.M."/>
            <person name="Webster B.L."/>
            <person name="Brindley P.J."/>
            <person name="Rollinson D."/>
            <person name="Chang B.C.H."/>
            <person name="Gasser R.B."/>
            <person name="Young N.D."/>
        </authorList>
    </citation>
    <scope>NUCLEOTIDE SEQUENCE</scope>
</reference>
<dbReference type="KEGG" id="shx:MS3_00002321"/>
<evidence type="ECO:0000313" key="3">
    <source>
        <dbReference type="Proteomes" id="UP000471633"/>
    </source>
</evidence>